<comment type="subcellular location">
    <subcellularLocation>
        <location evidence="1">Membrane</location>
        <topology evidence="1">Single-pass membrane protein</topology>
    </subcellularLocation>
</comment>
<reference evidence="10 11" key="1">
    <citation type="journal article" date="2012" name="Eukaryot. Cell">
        <title>Draft genome sequence of Wickerhamomyces ciferrii NRRL Y-1031 F-60-10.</title>
        <authorList>
            <person name="Schneider J."/>
            <person name="Andrea H."/>
            <person name="Blom J."/>
            <person name="Jaenicke S."/>
            <person name="Ruckert C."/>
            <person name="Schorsch C."/>
            <person name="Szczepanowski R."/>
            <person name="Farwick M."/>
            <person name="Goesmann A."/>
            <person name="Puhler A."/>
            <person name="Schaffer S."/>
            <person name="Tauch A."/>
            <person name="Kohler T."/>
            <person name="Brinkrolf K."/>
        </authorList>
    </citation>
    <scope>NUCLEOTIDE SEQUENCE [LARGE SCALE GENOMIC DNA]</scope>
    <source>
        <strain evidence="11">ATCC 14091 / BCRC 22168 / CBS 111 / JCM 3599 / NBRC 0793 / NRRL Y-1031 F-60-10</strain>
    </source>
</reference>
<dbReference type="HOGENOM" id="CLU_010974_5_0_1"/>
<dbReference type="InterPro" id="IPR000073">
    <property type="entry name" value="AB_hydrolase_1"/>
</dbReference>
<evidence type="ECO:0000256" key="6">
    <source>
        <dbReference type="ARBA" id="ARBA00023098"/>
    </source>
</evidence>
<sequence>MAQLYQSILRIVFLLILKSLYFPFQLYHFLVDSYVLLFSSSDRKEPDNVGDESSDDESVNRLGQEEPVTDGILNAVDIVDICHAHGYKVHEHVVQTKDGYLLAIHRILGKNSDIHKTGRPVVYFHHGLLTNSELFVLGETPAKCLPYILLEKGYDVFLGNNRGNKYSRKHLNLSSSSNKFWDYSLDEFALHDIPDTIDYILALTGNIQLTYVGFSQGSAQAFGALSLNPKLNKKIKVFIGLSPAMIPKGLNHPIARLFVDAAPSLVFSIFGRRAILPSVVFWQKMLGSWYYRQAVDKSLKLLFGWTTSNIPFNQKVIGYPHMFSPSSVKSVVHWFQIINSKRFQMYDEGLVSPLTTISSTNLKVHRVAPFPVQTISTPIYLIYGKSDMLIDIEPTRKALTSCKEIEAIGIDTYEHMDVLWAKDVVEKVFTPVVNTIDRYNQRNQTVEIIDCVEHRKVNGEIELHTSKARDRSNGSIVV</sequence>
<evidence type="ECO:0000256" key="8">
    <source>
        <dbReference type="SAM" id="Phobius"/>
    </source>
</evidence>
<accession>K0KKC1</accession>
<evidence type="ECO:0000256" key="1">
    <source>
        <dbReference type="ARBA" id="ARBA00004167"/>
    </source>
</evidence>
<evidence type="ECO:0000256" key="3">
    <source>
        <dbReference type="ARBA" id="ARBA00022801"/>
    </source>
</evidence>
<evidence type="ECO:0000313" key="11">
    <source>
        <dbReference type="Proteomes" id="UP000009328"/>
    </source>
</evidence>
<dbReference type="GO" id="GO:0004806">
    <property type="term" value="F:triacylglycerol lipase activity"/>
    <property type="evidence" value="ECO:0007669"/>
    <property type="project" value="UniProtKB-EC"/>
</dbReference>
<evidence type="ECO:0000256" key="2">
    <source>
        <dbReference type="ARBA" id="ARBA00022692"/>
    </source>
</evidence>
<evidence type="ECO:0000259" key="9">
    <source>
        <dbReference type="Pfam" id="PF00561"/>
    </source>
</evidence>
<evidence type="ECO:0000256" key="7">
    <source>
        <dbReference type="ARBA" id="ARBA00023136"/>
    </source>
</evidence>
<keyword evidence="6" id="KW-0443">Lipid metabolism</keyword>
<evidence type="ECO:0000256" key="5">
    <source>
        <dbReference type="ARBA" id="ARBA00022989"/>
    </source>
</evidence>
<dbReference type="Gene3D" id="3.40.50.1820">
    <property type="entry name" value="alpha/beta hydrolase"/>
    <property type="match status" value="1"/>
</dbReference>
<dbReference type="AlphaFoldDB" id="K0KKC1"/>
<dbReference type="InParanoid" id="K0KKC1"/>
<name>K0KKC1_WICCF</name>
<proteinExistence type="predicted"/>
<keyword evidence="2 8" id="KW-0812">Transmembrane</keyword>
<feature type="domain" description="AB hydrolase-1" evidence="9">
    <location>
        <begin position="120"/>
        <end position="420"/>
    </location>
</feature>
<keyword evidence="5 8" id="KW-1133">Transmembrane helix</keyword>
<protein>
    <submittedName>
        <fullName evidence="10">Gastric triacylglycerol lipase</fullName>
        <ecNumber evidence="10">3.1.1.3</ecNumber>
    </submittedName>
</protein>
<gene>
    <name evidence="10" type="ORF">BN7_2156</name>
</gene>
<dbReference type="InterPro" id="IPR029058">
    <property type="entry name" value="AB_hydrolase_fold"/>
</dbReference>
<keyword evidence="4" id="KW-0442">Lipid degradation</keyword>
<dbReference type="GO" id="GO:0016042">
    <property type="term" value="P:lipid catabolic process"/>
    <property type="evidence" value="ECO:0007669"/>
    <property type="project" value="UniProtKB-KW"/>
</dbReference>
<dbReference type="FunFam" id="3.40.50.1820:FF:000095">
    <property type="entry name" value="Triglyceride lipase-cholesterol esterase"/>
    <property type="match status" value="1"/>
</dbReference>
<evidence type="ECO:0000256" key="4">
    <source>
        <dbReference type="ARBA" id="ARBA00022963"/>
    </source>
</evidence>
<dbReference type="PANTHER" id="PTHR11005">
    <property type="entry name" value="LYSOSOMAL ACID LIPASE-RELATED"/>
    <property type="match status" value="1"/>
</dbReference>
<keyword evidence="7 8" id="KW-0472">Membrane</keyword>
<dbReference type="Pfam" id="PF00561">
    <property type="entry name" value="Abhydrolase_1"/>
    <property type="match status" value="1"/>
</dbReference>
<evidence type="ECO:0000313" key="10">
    <source>
        <dbReference type="EMBL" id="CCH42612.1"/>
    </source>
</evidence>
<keyword evidence="3 10" id="KW-0378">Hydrolase</keyword>
<comment type="caution">
    <text evidence="10">The sequence shown here is derived from an EMBL/GenBank/DDBJ whole genome shotgun (WGS) entry which is preliminary data.</text>
</comment>
<feature type="transmembrane region" description="Helical" evidence="8">
    <location>
        <begin position="12"/>
        <end position="30"/>
    </location>
</feature>
<organism evidence="10 11">
    <name type="scientific">Wickerhamomyces ciferrii (strain ATCC 14091 / BCRC 22168 / CBS 111 / JCM 3599 / NBRC 0793 / NRRL Y-1031 F-60-10)</name>
    <name type="common">Yeast</name>
    <name type="synonym">Pichia ciferrii</name>
    <dbReference type="NCBI Taxonomy" id="1206466"/>
    <lineage>
        <taxon>Eukaryota</taxon>
        <taxon>Fungi</taxon>
        <taxon>Dikarya</taxon>
        <taxon>Ascomycota</taxon>
        <taxon>Saccharomycotina</taxon>
        <taxon>Saccharomycetes</taxon>
        <taxon>Phaffomycetales</taxon>
        <taxon>Wickerhamomycetaceae</taxon>
        <taxon>Wickerhamomyces</taxon>
    </lineage>
</organism>
<dbReference type="STRING" id="1206466.K0KKC1"/>
<dbReference type="GO" id="GO:0016020">
    <property type="term" value="C:membrane"/>
    <property type="evidence" value="ECO:0007669"/>
    <property type="project" value="UniProtKB-SubCell"/>
</dbReference>
<dbReference type="Proteomes" id="UP000009328">
    <property type="component" value="Unassembled WGS sequence"/>
</dbReference>
<dbReference type="EMBL" id="CAIF01000049">
    <property type="protein sequence ID" value="CCH42612.1"/>
    <property type="molecule type" value="Genomic_DNA"/>
</dbReference>
<dbReference type="SUPFAM" id="SSF53474">
    <property type="entry name" value="alpha/beta-Hydrolases"/>
    <property type="match status" value="1"/>
</dbReference>
<dbReference type="eggNOG" id="KOG2624">
    <property type="taxonomic scope" value="Eukaryota"/>
</dbReference>
<keyword evidence="11" id="KW-1185">Reference proteome</keyword>
<dbReference type="EC" id="3.1.1.3" evidence="10"/>